<reference evidence="2" key="1">
    <citation type="submission" date="2011-08" db="EMBL/GenBank/DDBJ databases">
        <authorList>
            <person name="Rombauts S."/>
        </authorList>
    </citation>
    <scope>NUCLEOTIDE SEQUENCE</scope>
    <source>
        <strain evidence="2">London</strain>
    </source>
</reference>
<organism evidence="1 2">
    <name type="scientific">Tetranychus urticae</name>
    <name type="common">Two-spotted spider mite</name>
    <dbReference type="NCBI Taxonomy" id="32264"/>
    <lineage>
        <taxon>Eukaryota</taxon>
        <taxon>Metazoa</taxon>
        <taxon>Ecdysozoa</taxon>
        <taxon>Arthropoda</taxon>
        <taxon>Chelicerata</taxon>
        <taxon>Arachnida</taxon>
        <taxon>Acari</taxon>
        <taxon>Acariformes</taxon>
        <taxon>Trombidiformes</taxon>
        <taxon>Prostigmata</taxon>
        <taxon>Eleutherengona</taxon>
        <taxon>Raphignathae</taxon>
        <taxon>Tetranychoidea</taxon>
        <taxon>Tetranychidae</taxon>
        <taxon>Tetranychus</taxon>
    </lineage>
</organism>
<accession>T1KKS7</accession>
<keyword evidence="2" id="KW-1185">Reference proteome</keyword>
<protein>
    <submittedName>
        <fullName evidence="1">Uncharacterized protein</fullName>
    </submittedName>
</protein>
<proteinExistence type="predicted"/>
<dbReference type="HOGENOM" id="CLU_1857847_0_0_1"/>
<evidence type="ECO:0000313" key="2">
    <source>
        <dbReference type="Proteomes" id="UP000015104"/>
    </source>
</evidence>
<dbReference type="EnsemblMetazoa" id="tetur143g00010.1">
    <property type="protein sequence ID" value="tetur143g00010.1"/>
    <property type="gene ID" value="tetur143g00010"/>
</dbReference>
<dbReference type="EMBL" id="CAEY01000184">
    <property type="status" value="NOT_ANNOTATED_CDS"/>
    <property type="molecule type" value="Genomic_DNA"/>
</dbReference>
<name>T1KKS7_TETUR</name>
<sequence>MDYASTSICGSSDDASEIGLENDVSLVCNLILGPSFCPPPPIPQVNNMDRLAQIMERLIVSTERHNKIDDRLYGDIDKVLQNMMFRFDGLVEMNRYIMNQLRSQSNRLNSLAGQLNTLVTHHFYDSMNDGQIDAESDD</sequence>
<dbReference type="AlphaFoldDB" id="T1KKS7"/>
<dbReference type="Proteomes" id="UP000015104">
    <property type="component" value="Unassembled WGS sequence"/>
</dbReference>
<reference evidence="1" key="2">
    <citation type="submission" date="2015-06" db="UniProtKB">
        <authorList>
            <consortium name="EnsemblMetazoa"/>
        </authorList>
    </citation>
    <scope>IDENTIFICATION</scope>
</reference>
<evidence type="ECO:0000313" key="1">
    <source>
        <dbReference type="EnsemblMetazoa" id="tetur143g00010.1"/>
    </source>
</evidence>